<organism evidence="2 3">
    <name type="scientific">Citrullus colocynthis</name>
    <name type="common">colocynth</name>
    <dbReference type="NCBI Taxonomy" id="252529"/>
    <lineage>
        <taxon>Eukaryota</taxon>
        <taxon>Viridiplantae</taxon>
        <taxon>Streptophyta</taxon>
        <taxon>Embryophyta</taxon>
        <taxon>Tracheophyta</taxon>
        <taxon>Spermatophyta</taxon>
        <taxon>Magnoliopsida</taxon>
        <taxon>eudicotyledons</taxon>
        <taxon>Gunneridae</taxon>
        <taxon>Pentapetalae</taxon>
        <taxon>rosids</taxon>
        <taxon>fabids</taxon>
        <taxon>Cucurbitales</taxon>
        <taxon>Cucurbitaceae</taxon>
        <taxon>Benincaseae</taxon>
        <taxon>Citrullus</taxon>
    </lineage>
</organism>
<evidence type="ECO:0000313" key="3">
    <source>
        <dbReference type="Proteomes" id="UP001642487"/>
    </source>
</evidence>
<keyword evidence="3" id="KW-1185">Reference proteome</keyword>
<dbReference type="PANTHER" id="PTHR33133:SF21">
    <property type="entry name" value="TRANSMEMBRANE PROTEIN"/>
    <property type="match status" value="1"/>
</dbReference>
<dbReference type="PANTHER" id="PTHR33133">
    <property type="entry name" value="OS08G0107100 PROTEIN-RELATED"/>
    <property type="match status" value="1"/>
</dbReference>
<sequence length="330" mass="36992">MSEREDSPSSHHHHHHLPPPSSHLESLCFFFKILLHSLQIFSRNKRHFLSIFLFLSFPLSLLLFALSLSSHPLKSHILHLESVLRHSPTRFEFRHVFSESRNDAFSLLRLRAAFFLPIYAFSLFLAVSTVSSTLLSFQSKRPTLKSALAGFKNSWTRPLVTTICIYAILLAYSILPNTLASISPSPALRFGVLLFGVIFEVYLISILSLSLVVSIAEERFGFDAIRAAAGLMADRRLSGSILTAMFLLASSSISSEMEGLMDGVDHWMRSTAAVTSNVAISVGDKIGLIFLYGMVILSGYVVTTVFYCECRKRDFGRVDNEEDRDHIVMV</sequence>
<dbReference type="Proteomes" id="UP001642487">
    <property type="component" value="Chromosome 7"/>
</dbReference>
<feature type="transmembrane region" description="Helical" evidence="1">
    <location>
        <begin position="48"/>
        <end position="68"/>
    </location>
</feature>
<feature type="transmembrane region" description="Helical" evidence="1">
    <location>
        <begin position="286"/>
        <end position="308"/>
    </location>
</feature>
<protein>
    <recommendedName>
        <fullName evidence="4">Transmembrane protein</fullName>
    </recommendedName>
</protein>
<gene>
    <name evidence="2" type="ORF">CITCOLO1_LOCUS18061</name>
</gene>
<reference evidence="2 3" key="1">
    <citation type="submission" date="2024-03" db="EMBL/GenBank/DDBJ databases">
        <authorList>
            <person name="Gkanogiannis A."/>
            <person name="Becerra Lopez-Lavalle L."/>
        </authorList>
    </citation>
    <scope>NUCLEOTIDE SEQUENCE [LARGE SCALE GENOMIC DNA]</scope>
</reference>
<evidence type="ECO:0008006" key="4">
    <source>
        <dbReference type="Google" id="ProtNLM"/>
    </source>
</evidence>
<accession>A0ABP0Z394</accession>
<feature type="transmembrane region" description="Helical" evidence="1">
    <location>
        <begin position="237"/>
        <end position="254"/>
    </location>
</feature>
<feature type="transmembrane region" description="Helical" evidence="1">
    <location>
        <begin position="158"/>
        <end position="175"/>
    </location>
</feature>
<keyword evidence="1" id="KW-0472">Membrane</keyword>
<dbReference type="EMBL" id="OZ021741">
    <property type="protein sequence ID" value="CAK9325791.1"/>
    <property type="molecule type" value="Genomic_DNA"/>
</dbReference>
<proteinExistence type="predicted"/>
<name>A0ABP0Z394_9ROSI</name>
<feature type="transmembrane region" description="Helical" evidence="1">
    <location>
        <begin position="114"/>
        <end position="137"/>
    </location>
</feature>
<evidence type="ECO:0000313" key="2">
    <source>
        <dbReference type="EMBL" id="CAK9325791.1"/>
    </source>
</evidence>
<feature type="transmembrane region" description="Helical" evidence="1">
    <location>
        <begin position="187"/>
        <end position="216"/>
    </location>
</feature>
<evidence type="ECO:0000256" key="1">
    <source>
        <dbReference type="SAM" id="Phobius"/>
    </source>
</evidence>
<keyword evidence="1" id="KW-1133">Transmembrane helix</keyword>
<keyword evidence="1" id="KW-0812">Transmembrane</keyword>